<dbReference type="GO" id="GO:0006605">
    <property type="term" value="P:protein targeting"/>
    <property type="evidence" value="ECO:0007669"/>
    <property type="project" value="InterPro"/>
</dbReference>
<dbReference type="Proteomes" id="UP000514720">
    <property type="component" value="Chromosome"/>
</dbReference>
<reference evidence="9 10" key="1">
    <citation type="submission" date="2020-02" db="EMBL/GenBank/DDBJ databases">
        <authorList>
            <person name="Zheng R.K."/>
            <person name="Sun C.M."/>
        </authorList>
    </citation>
    <scope>NUCLEOTIDE SEQUENCE [LARGE SCALE GENOMIC DNA]</scope>
    <source>
        <strain evidence="10">zrk13</strain>
    </source>
</reference>
<gene>
    <name evidence="9" type="primary">secE</name>
    <name evidence="9" type="ORF">G4Z02_06160</name>
</gene>
<feature type="transmembrane region" description="Helical" evidence="8">
    <location>
        <begin position="116"/>
        <end position="133"/>
    </location>
</feature>
<evidence type="ECO:0000256" key="3">
    <source>
        <dbReference type="ARBA" id="ARBA00022692"/>
    </source>
</evidence>
<proteinExistence type="predicted"/>
<comment type="subcellular location">
    <subcellularLocation>
        <location evidence="1">Membrane</location>
    </subcellularLocation>
</comment>
<keyword evidence="4" id="KW-0653">Protein transport</keyword>
<evidence type="ECO:0000256" key="4">
    <source>
        <dbReference type="ARBA" id="ARBA00022927"/>
    </source>
</evidence>
<dbReference type="InterPro" id="IPR038379">
    <property type="entry name" value="SecE_sf"/>
</dbReference>
<evidence type="ECO:0000256" key="8">
    <source>
        <dbReference type="SAM" id="Phobius"/>
    </source>
</evidence>
<dbReference type="GO" id="GO:0008320">
    <property type="term" value="F:protein transmembrane transporter activity"/>
    <property type="evidence" value="ECO:0007669"/>
    <property type="project" value="InterPro"/>
</dbReference>
<name>A0A7L7KSV1_9MOLU</name>
<protein>
    <submittedName>
        <fullName evidence="9">Preprotein translocase subunit SecE</fullName>
    </submittedName>
</protein>
<dbReference type="GO" id="GO:0009306">
    <property type="term" value="P:protein secretion"/>
    <property type="evidence" value="ECO:0007669"/>
    <property type="project" value="InterPro"/>
</dbReference>
<feature type="transmembrane region" description="Helical" evidence="8">
    <location>
        <begin position="27"/>
        <end position="48"/>
    </location>
</feature>
<organism evidence="9 10">
    <name type="scientific">Candidatus Xianfuyuplasma coldseepsis</name>
    <dbReference type="NCBI Taxonomy" id="2782163"/>
    <lineage>
        <taxon>Bacteria</taxon>
        <taxon>Bacillati</taxon>
        <taxon>Mycoplasmatota</taxon>
        <taxon>Mollicutes</taxon>
        <taxon>Candidatus Izemoplasmatales</taxon>
        <taxon>Candidatus Izemoplasmataceae</taxon>
        <taxon>Candidatus Xianfuyuplasma</taxon>
    </lineage>
</organism>
<sequence>MAKLQIPDKKPSRVLEILRKEYPFERILLGVLGALVIILGVYLLQGILNPTQALLEIRLTDWWIFNSETKRIIFTIVVIVIGVVSLFMAIWPFFVPSFAEMKKVTWPNRKTILNHSARVFGFIIILSAFFLIVDWPLRRLFQWITELGA</sequence>
<feature type="transmembrane region" description="Helical" evidence="8">
    <location>
        <begin position="72"/>
        <end position="95"/>
    </location>
</feature>
<evidence type="ECO:0000256" key="6">
    <source>
        <dbReference type="ARBA" id="ARBA00023010"/>
    </source>
</evidence>
<dbReference type="Pfam" id="PF00584">
    <property type="entry name" value="SecE"/>
    <property type="match status" value="1"/>
</dbReference>
<keyword evidence="2" id="KW-0813">Transport</keyword>
<keyword evidence="10" id="KW-1185">Reference proteome</keyword>
<evidence type="ECO:0000313" key="9">
    <source>
        <dbReference type="EMBL" id="QMS85352.1"/>
    </source>
</evidence>
<evidence type="ECO:0000256" key="7">
    <source>
        <dbReference type="ARBA" id="ARBA00023136"/>
    </source>
</evidence>
<dbReference type="GO" id="GO:0016020">
    <property type="term" value="C:membrane"/>
    <property type="evidence" value="ECO:0007669"/>
    <property type="project" value="UniProtKB-SubCell"/>
</dbReference>
<dbReference type="InterPro" id="IPR001901">
    <property type="entry name" value="Translocase_SecE/Sec61-g"/>
</dbReference>
<evidence type="ECO:0000256" key="5">
    <source>
        <dbReference type="ARBA" id="ARBA00022989"/>
    </source>
</evidence>
<evidence type="ECO:0000313" key="10">
    <source>
        <dbReference type="Proteomes" id="UP000514720"/>
    </source>
</evidence>
<dbReference type="Gene3D" id="1.20.5.1030">
    <property type="entry name" value="Preprotein translocase secy subunit"/>
    <property type="match status" value="1"/>
</dbReference>
<dbReference type="NCBIfam" id="TIGR00964">
    <property type="entry name" value="secE_bact"/>
    <property type="match status" value="1"/>
</dbReference>
<dbReference type="EMBL" id="CP048914">
    <property type="protein sequence ID" value="QMS85352.1"/>
    <property type="molecule type" value="Genomic_DNA"/>
</dbReference>
<keyword evidence="6" id="KW-0811">Translocation</keyword>
<dbReference type="KEGG" id="xcl:G4Z02_06160"/>
<keyword evidence="7 8" id="KW-0472">Membrane</keyword>
<dbReference type="GO" id="GO:0006886">
    <property type="term" value="P:intracellular protein transport"/>
    <property type="evidence" value="ECO:0007669"/>
    <property type="project" value="InterPro"/>
</dbReference>
<accession>A0A7L7KSV1</accession>
<dbReference type="AlphaFoldDB" id="A0A7L7KSV1"/>
<evidence type="ECO:0000256" key="1">
    <source>
        <dbReference type="ARBA" id="ARBA00004370"/>
    </source>
</evidence>
<keyword evidence="3 8" id="KW-0812">Transmembrane</keyword>
<keyword evidence="5 8" id="KW-1133">Transmembrane helix</keyword>
<evidence type="ECO:0000256" key="2">
    <source>
        <dbReference type="ARBA" id="ARBA00022448"/>
    </source>
</evidence>
<dbReference type="InterPro" id="IPR005807">
    <property type="entry name" value="SecE_bac"/>
</dbReference>
<dbReference type="RefSeq" id="WP_258877144.1">
    <property type="nucleotide sequence ID" value="NZ_CP048914.1"/>
</dbReference>